<dbReference type="RefSeq" id="XP_020451657.1">
    <property type="nucleotide sequence ID" value="XM_020596001.1"/>
</dbReference>
<dbReference type="PROSITE" id="PS50102">
    <property type="entry name" value="RRM"/>
    <property type="match status" value="1"/>
</dbReference>
<dbReference type="OrthoDB" id="10047851at2759"/>
<evidence type="ECO:0000259" key="10">
    <source>
        <dbReference type="PROSITE" id="PS50102"/>
    </source>
</evidence>
<evidence type="ECO:0000256" key="6">
    <source>
        <dbReference type="ARBA" id="ARBA00023163"/>
    </source>
</evidence>
<evidence type="ECO:0000256" key="9">
    <source>
        <dbReference type="SAM" id="MobiDB-lite"/>
    </source>
</evidence>
<keyword evidence="2" id="KW-0597">Phosphoprotein</keyword>
<dbReference type="GO" id="GO:0045944">
    <property type="term" value="P:positive regulation of transcription by RNA polymerase II"/>
    <property type="evidence" value="ECO:0007669"/>
    <property type="project" value="TreeGrafter"/>
</dbReference>
<keyword evidence="4" id="KW-0805">Transcription regulation</keyword>
<dbReference type="Proteomes" id="UP000261600">
    <property type="component" value="Unplaced"/>
</dbReference>
<dbReference type="GO" id="GO:0005634">
    <property type="term" value="C:nucleus"/>
    <property type="evidence" value="ECO:0007669"/>
    <property type="project" value="UniProtKB-SubCell"/>
</dbReference>
<evidence type="ECO:0000313" key="11">
    <source>
        <dbReference type="Ensembl" id="ENSMALP00000007099.1"/>
    </source>
</evidence>
<dbReference type="Ensembl" id="ENSMALT00000007246.1">
    <property type="protein sequence ID" value="ENSMALP00000007099.1"/>
    <property type="gene ID" value="ENSMALG00000005052.1"/>
</dbReference>
<dbReference type="PANTHER" id="PTHR15528:SF5">
    <property type="entry name" value="PEROXISOME PROLIFERATOR-ACTIVATED RECEPTOR GAMMA COACTIVATOR-RELATED PROTEIN 1"/>
    <property type="match status" value="1"/>
</dbReference>
<evidence type="ECO:0000256" key="8">
    <source>
        <dbReference type="PROSITE-ProRule" id="PRU00176"/>
    </source>
</evidence>
<reference evidence="11" key="2">
    <citation type="submission" date="2025-09" db="UniProtKB">
        <authorList>
            <consortium name="Ensembl"/>
        </authorList>
    </citation>
    <scope>IDENTIFICATION</scope>
</reference>
<evidence type="ECO:0000256" key="4">
    <source>
        <dbReference type="ARBA" id="ARBA00023015"/>
    </source>
</evidence>
<feature type="compositionally biased region" description="Polar residues" evidence="9">
    <location>
        <begin position="500"/>
        <end position="510"/>
    </location>
</feature>
<evidence type="ECO:0000256" key="1">
    <source>
        <dbReference type="ARBA" id="ARBA00004123"/>
    </source>
</evidence>
<sequence>MTTWFCPAWQRNMWSSKMAARWRRKDGCLNAGNSDFLAGKIHNELVLSRGNVEDVERDTEACIDHSILAIFEDSTVASENKNVVDEESETLLSALPEILDSVDNDDETLSPFDTLPDTKLLSCSEHRDNSVIMSFVDKPRPKSANVTVTIQSDGEKEDEERTELNRLSQLVKQQSETSFHSENKKTENEVEVFTSASLVNLVKLMHSYCLKLHVEEGDKLMKTPMLFSQGEVWKYEKPSEENDEEIDVVSDKEVPVRETKQEGQGAPMRDDCKLLKSVLLNRSVSRVPPLRQKKRVSFGPIQVASLDESVEKRLNEINLTSGHTCETVSVPPNSSKALENPSWPALEAQTASSEMNCNKFEVLPPKAETKAKSLSLQEYRQLRQRKQPPVEKPGNSTTKWPSVSEPPKELPPILCLQGQRQNSCRPKAAYSHPGCSRISTEHLCKPGYKTSSHHTSPPLRPHPSEAVPPTCLRHSTLKHPKTERRTISPTSPLPDLKADSSVTVPRSNKSPMKKPALGSDPPNPVLLPLPVSQTAAPSTDCSKSETRVGFLNRDTILQSTRHLQEIHGEFSIAPPPQQPSSSQPKPQALLQNQDSTTVLQEVKNRFTDIPTHISRSQALCPPTAQMESTSECKKLQPQKCSQMPKEETKLEPKTSQTLSPNPVRHIQCPSATPFSAPPPSPIDTVIPERGTLPDVPSKISPPVEPPATLQLGSRVQNAAGESGIEAPDLTSLLEQFEETQAKEERVCENELEPRLISAAPPSDLLTQKDLGLHRTQEAGTEKTPRLTLTPSVEALEPLSVSETPETPKPLRNLTDVKVLELMDVPEPLGTEVILSTHQRRKNPLSKAVQIIEPRPLPSKRTLASPSDLLAAHIPSHVHSSVSSDHDYCGPVDHSLTSATQRSRTKASLSNDIYKNTSELQVTTQDASAAAECKKTLASTGQAESLLQHHSEKTRARSETEPSPDNCLQPSDSTATGDGGASEDKTGPCTLPTPPPSPPSRGREKRRYRRRSPRSDSSCSSQSSSSSCSSLSSTSRSPKRQKIYHKRSESSSCSPCSSRSMSCSPPRHYRLSYSRCSRSRSRSWSSSRSRSPSPRICRRRWRDVYSSRKSRREHEIRTQKLKAINERRVVYVGRIRRSMTHSELRERFSQFGEVECVSLHFRDRGDHYGFVTFYNMEDAFAAIDNGGKLRKPDELPFDICFGGRRQFCNSNYSDLDANRDPNLSPAKSRFEDLDFDVLLKQAQRGVKR</sequence>
<feature type="compositionally biased region" description="Basic and acidic residues" evidence="9">
    <location>
        <begin position="946"/>
        <end position="959"/>
    </location>
</feature>
<dbReference type="InterPro" id="IPR035979">
    <property type="entry name" value="RBD_domain_sf"/>
</dbReference>
<keyword evidence="5" id="KW-0010">Activator</keyword>
<feature type="region of interest" description="Disordered" evidence="9">
    <location>
        <begin position="939"/>
        <end position="1068"/>
    </location>
</feature>
<dbReference type="SMART" id="SM00360">
    <property type="entry name" value="RRM"/>
    <property type="match status" value="1"/>
</dbReference>
<feature type="region of interest" description="Disordered" evidence="9">
    <location>
        <begin position="570"/>
        <end position="591"/>
    </location>
</feature>
<evidence type="ECO:0000256" key="5">
    <source>
        <dbReference type="ARBA" id="ARBA00023159"/>
    </source>
</evidence>
<feature type="region of interest" description="Disordered" evidence="9">
    <location>
        <begin position="382"/>
        <end position="408"/>
    </location>
</feature>
<feature type="compositionally biased region" description="Basic residues" evidence="9">
    <location>
        <begin position="1002"/>
        <end position="1011"/>
    </location>
</feature>
<feature type="compositionally biased region" description="Low complexity" evidence="9">
    <location>
        <begin position="1049"/>
        <end position="1068"/>
    </location>
</feature>
<dbReference type="InterPro" id="IPR012677">
    <property type="entry name" value="Nucleotide-bd_a/b_plait_sf"/>
</dbReference>
<comment type="subcellular location">
    <subcellularLocation>
        <location evidence="1">Nucleus</location>
    </subcellularLocation>
</comment>
<dbReference type="GO" id="GO:0003723">
    <property type="term" value="F:RNA binding"/>
    <property type="evidence" value="ECO:0007669"/>
    <property type="project" value="UniProtKB-UniRule"/>
</dbReference>
<protein>
    <recommendedName>
        <fullName evidence="10">RRM domain-containing protein</fullName>
    </recommendedName>
</protein>
<name>A0A3Q3IPX6_MONAL</name>
<dbReference type="InterPro" id="IPR034605">
    <property type="entry name" value="PGC-1"/>
</dbReference>
<dbReference type="GeneID" id="109957823"/>
<feature type="region of interest" description="Disordered" evidence="9">
    <location>
        <begin position="446"/>
        <end position="527"/>
    </location>
</feature>
<dbReference type="STRING" id="43700.ENSMALP00000007099"/>
<accession>A0A3Q3IPX6</accession>
<keyword evidence="6" id="KW-0804">Transcription</keyword>
<dbReference type="PANTHER" id="PTHR15528">
    <property type="entry name" value="PEROXISOME PROLIFERATOR ACTIVATED RECEPTOR GAMMA COACTIVATOR 1 PGC-1 -RELATED"/>
    <property type="match status" value="1"/>
</dbReference>
<keyword evidence="7" id="KW-0539">Nucleus</keyword>
<feature type="compositionally biased region" description="Polar residues" evidence="9">
    <location>
        <begin position="960"/>
        <end position="975"/>
    </location>
</feature>
<dbReference type="InterPro" id="IPR000504">
    <property type="entry name" value="RRM_dom"/>
</dbReference>
<evidence type="ECO:0000256" key="7">
    <source>
        <dbReference type="ARBA" id="ARBA00023242"/>
    </source>
</evidence>
<evidence type="ECO:0000256" key="2">
    <source>
        <dbReference type="ARBA" id="ARBA00022553"/>
    </source>
</evidence>
<dbReference type="Pfam" id="PF00076">
    <property type="entry name" value="RRM_1"/>
    <property type="match status" value="1"/>
</dbReference>
<dbReference type="AlphaFoldDB" id="A0A3Q3IPX6"/>
<feature type="compositionally biased region" description="Low complexity" evidence="9">
    <location>
        <begin position="1014"/>
        <end position="1035"/>
    </location>
</feature>
<dbReference type="SUPFAM" id="SSF54928">
    <property type="entry name" value="RNA-binding domain, RBD"/>
    <property type="match status" value="1"/>
</dbReference>
<feature type="domain" description="RRM" evidence="10">
    <location>
        <begin position="1127"/>
        <end position="1204"/>
    </location>
</feature>
<dbReference type="KEGG" id="malb:109957823"/>
<reference evidence="11" key="1">
    <citation type="submission" date="2025-08" db="UniProtKB">
        <authorList>
            <consortium name="Ensembl"/>
        </authorList>
    </citation>
    <scope>IDENTIFICATION</scope>
</reference>
<dbReference type="GO" id="GO:0003712">
    <property type="term" value="F:transcription coregulator activity"/>
    <property type="evidence" value="ECO:0007669"/>
    <property type="project" value="InterPro"/>
</dbReference>
<keyword evidence="3 8" id="KW-0694">RNA-binding</keyword>
<dbReference type="Gene3D" id="3.30.70.330">
    <property type="match status" value="1"/>
</dbReference>
<evidence type="ECO:0000313" key="12">
    <source>
        <dbReference type="Proteomes" id="UP000261600"/>
    </source>
</evidence>
<organism evidence="11 12">
    <name type="scientific">Monopterus albus</name>
    <name type="common">Swamp eel</name>
    <dbReference type="NCBI Taxonomy" id="43700"/>
    <lineage>
        <taxon>Eukaryota</taxon>
        <taxon>Metazoa</taxon>
        <taxon>Chordata</taxon>
        <taxon>Craniata</taxon>
        <taxon>Vertebrata</taxon>
        <taxon>Euteleostomi</taxon>
        <taxon>Actinopterygii</taxon>
        <taxon>Neopterygii</taxon>
        <taxon>Teleostei</taxon>
        <taxon>Neoteleostei</taxon>
        <taxon>Acanthomorphata</taxon>
        <taxon>Anabantaria</taxon>
        <taxon>Synbranchiformes</taxon>
        <taxon>Synbranchidae</taxon>
        <taxon>Monopterus</taxon>
    </lineage>
</organism>
<proteinExistence type="predicted"/>
<feature type="region of interest" description="Disordered" evidence="9">
    <location>
        <begin position="628"/>
        <end position="687"/>
    </location>
</feature>
<evidence type="ECO:0000256" key="3">
    <source>
        <dbReference type="ARBA" id="ARBA00022884"/>
    </source>
</evidence>
<keyword evidence="12" id="KW-1185">Reference proteome</keyword>